<dbReference type="Proteomes" id="UP001153269">
    <property type="component" value="Unassembled WGS sequence"/>
</dbReference>
<gene>
    <name evidence="1" type="ORF">PLEPLA_LOCUS20547</name>
</gene>
<dbReference type="EMBL" id="CADEAL010001446">
    <property type="protein sequence ID" value="CAB1432465.1"/>
    <property type="molecule type" value="Genomic_DNA"/>
</dbReference>
<keyword evidence="2" id="KW-1185">Reference proteome</keyword>
<evidence type="ECO:0000313" key="2">
    <source>
        <dbReference type="Proteomes" id="UP001153269"/>
    </source>
</evidence>
<organism evidence="1 2">
    <name type="scientific">Pleuronectes platessa</name>
    <name type="common">European plaice</name>
    <dbReference type="NCBI Taxonomy" id="8262"/>
    <lineage>
        <taxon>Eukaryota</taxon>
        <taxon>Metazoa</taxon>
        <taxon>Chordata</taxon>
        <taxon>Craniata</taxon>
        <taxon>Vertebrata</taxon>
        <taxon>Euteleostomi</taxon>
        <taxon>Actinopterygii</taxon>
        <taxon>Neopterygii</taxon>
        <taxon>Teleostei</taxon>
        <taxon>Neoteleostei</taxon>
        <taxon>Acanthomorphata</taxon>
        <taxon>Carangaria</taxon>
        <taxon>Pleuronectiformes</taxon>
        <taxon>Pleuronectoidei</taxon>
        <taxon>Pleuronectidae</taxon>
        <taxon>Pleuronectes</taxon>
    </lineage>
</organism>
<comment type="caution">
    <text evidence="1">The sequence shown here is derived from an EMBL/GenBank/DDBJ whole genome shotgun (WGS) entry which is preliminary data.</text>
</comment>
<evidence type="ECO:0000313" key="1">
    <source>
        <dbReference type="EMBL" id="CAB1432465.1"/>
    </source>
</evidence>
<proteinExistence type="predicted"/>
<accession>A0A9N7YI93</accession>
<dbReference type="AlphaFoldDB" id="A0A9N7YI93"/>
<name>A0A9N7YI93_PLEPL</name>
<reference evidence="1" key="1">
    <citation type="submission" date="2020-03" db="EMBL/GenBank/DDBJ databases">
        <authorList>
            <person name="Weist P."/>
        </authorList>
    </citation>
    <scope>NUCLEOTIDE SEQUENCE</scope>
</reference>
<sequence length="151" mass="16242">MSVTIQLCEATHGALLLISFHGSVGFSACAAALLPDPPCHSSEKHLHITPMRGLSHTPEYVCHPIPAKCYQAHKWSKSWGGVSMVKPLRSTDSPPYTGVESVRDVEEVQASSATSPQNVPDVFPIVGNVSDPDNPVAANSYNKLHKPEAYI</sequence>
<protein>
    <submittedName>
        <fullName evidence="1">Uncharacterized protein</fullName>
    </submittedName>
</protein>